<evidence type="ECO:0000256" key="1">
    <source>
        <dbReference type="ARBA" id="ARBA00004651"/>
    </source>
</evidence>
<evidence type="ECO:0000256" key="5">
    <source>
        <dbReference type="ARBA" id="ARBA00022741"/>
    </source>
</evidence>
<keyword evidence="7 10" id="KW-1133">Transmembrane helix</keyword>
<dbReference type="Pfam" id="PF00005">
    <property type="entry name" value="ABC_tran"/>
    <property type="match status" value="1"/>
</dbReference>
<evidence type="ECO:0000256" key="8">
    <source>
        <dbReference type="ARBA" id="ARBA00023136"/>
    </source>
</evidence>
<dbReference type="PROSITE" id="PS00211">
    <property type="entry name" value="ABC_TRANSPORTER_1"/>
    <property type="match status" value="1"/>
</dbReference>
<feature type="domain" description="ABC transporter" evidence="11">
    <location>
        <begin position="579"/>
        <end position="814"/>
    </location>
</feature>
<dbReference type="PANTHER" id="PTHR43394:SF1">
    <property type="entry name" value="ATP-BINDING CASSETTE SUB-FAMILY B MEMBER 10, MITOCHONDRIAL"/>
    <property type="match status" value="1"/>
</dbReference>
<evidence type="ECO:0000313" key="13">
    <source>
        <dbReference type="EMBL" id="SFU39296.1"/>
    </source>
</evidence>
<dbReference type="PANTHER" id="PTHR43394">
    <property type="entry name" value="ATP-DEPENDENT PERMEASE MDL1, MITOCHONDRIAL"/>
    <property type="match status" value="1"/>
</dbReference>
<dbReference type="GO" id="GO:0005524">
    <property type="term" value="F:ATP binding"/>
    <property type="evidence" value="ECO:0007669"/>
    <property type="project" value="UniProtKB-KW"/>
</dbReference>
<dbReference type="STRING" id="155865.SAMN05216515_103131"/>
<evidence type="ECO:0000256" key="2">
    <source>
        <dbReference type="ARBA" id="ARBA00022448"/>
    </source>
</evidence>
<evidence type="ECO:0000313" key="14">
    <source>
        <dbReference type="Proteomes" id="UP000198817"/>
    </source>
</evidence>
<proteinExistence type="predicted"/>
<dbReference type="InterPro" id="IPR027417">
    <property type="entry name" value="P-loop_NTPase"/>
</dbReference>
<evidence type="ECO:0000256" key="4">
    <source>
        <dbReference type="ARBA" id="ARBA00022692"/>
    </source>
</evidence>
<dbReference type="FunFam" id="3.40.50.300:FF:000854">
    <property type="entry name" value="Multidrug ABC transporter ATP-binding protein"/>
    <property type="match status" value="1"/>
</dbReference>
<dbReference type="PROSITE" id="PS50893">
    <property type="entry name" value="ABC_TRANSPORTER_2"/>
    <property type="match status" value="1"/>
</dbReference>
<dbReference type="InterPro" id="IPR036640">
    <property type="entry name" value="ABC1_TM_sf"/>
</dbReference>
<feature type="domain" description="ABC transmembrane type-1" evidence="12">
    <location>
        <begin position="306"/>
        <end position="545"/>
    </location>
</feature>
<name>A0A1I7FTG1_9FIRM</name>
<keyword evidence="6 13" id="KW-0067">ATP-binding</keyword>
<feature type="transmembrane region" description="Helical" evidence="10">
    <location>
        <begin position="518"/>
        <end position="543"/>
    </location>
</feature>
<dbReference type="InterPro" id="IPR017871">
    <property type="entry name" value="ABC_transporter-like_CS"/>
</dbReference>
<dbReference type="InterPro" id="IPR039421">
    <property type="entry name" value="Type_1_exporter"/>
</dbReference>
<dbReference type="SUPFAM" id="SSF90123">
    <property type="entry name" value="ABC transporter transmembrane region"/>
    <property type="match status" value="1"/>
</dbReference>
<reference evidence="13 14" key="1">
    <citation type="submission" date="2016-10" db="EMBL/GenBank/DDBJ databases">
        <authorList>
            <person name="de Groot N.N."/>
        </authorList>
    </citation>
    <scope>NUCLEOTIDE SEQUENCE [LARGE SCALE GENOMIC DNA]</scope>
    <source>
        <strain evidence="13 14">KHGC13</strain>
    </source>
</reference>
<dbReference type="Pfam" id="PF00664">
    <property type="entry name" value="ABC_membrane"/>
    <property type="match status" value="1"/>
</dbReference>
<dbReference type="InterPro" id="IPR003593">
    <property type="entry name" value="AAA+_ATPase"/>
</dbReference>
<gene>
    <name evidence="13" type="ORF">SAMN05216508_103131</name>
</gene>
<dbReference type="PROSITE" id="PS50929">
    <property type="entry name" value="ABC_TM1F"/>
    <property type="match status" value="1"/>
</dbReference>
<dbReference type="InterPro" id="IPR003439">
    <property type="entry name" value="ABC_transporter-like_ATP-bd"/>
</dbReference>
<dbReference type="SUPFAM" id="SSF52540">
    <property type="entry name" value="P-loop containing nucleoside triphosphate hydrolases"/>
    <property type="match status" value="1"/>
</dbReference>
<evidence type="ECO:0000256" key="3">
    <source>
        <dbReference type="ARBA" id="ARBA00022475"/>
    </source>
</evidence>
<accession>A0A1I7FTG1</accession>
<dbReference type="Gene3D" id="3.40.50.300">
    <property type="entry name" value="P-loop containing nucleotide triphosphate hydrolases"/>
    <property type="match status" value="1"/>
</dbReference>
<keyword evidence="5" id="KW-0547">Nucleotide-binding</keyword>
<dbReference type="GO" id="GO:0015421">
    <property type="term" value="F:ABC-type oligopeptide transporter activity"/>
    <property type="evidence" value="ECO:0007669"/>
    <property type="project" value="TreeGrafter"/>
</dbReference>
<comment type="subcellular location">
    <subcellularLocation>
        <location evidence="1">Cell membrane</location>
        <topology evidence="1">Multi-pass membrane protein</topology>
    </subcellularLocation>
</comment>
<protein>
    <submittedName>
        <fullName evidence="13">ATP-binding cassette, subfamily B</fullName>
    </submittedName>
</protein>
<dbReference type="GO" id="GO:0005886">
    <property type="term" value="C:plasma membrane"/>
    <property type="evidence" value="ECO:0007669"/>
    <property type="project" value="UniProtKB-SubCell"/>
</dbReference>
<keyword evidence="3" id="KW-1003">Cell membrane</keyword>
<dbReference type="SMART" id="SM00382">
    <property type="entry name" value="AAA"/>
    <property type="match status" value="1"/>
</dbReference>
<dbReference type="InterPro" id="IPR011527">
    <property type="entry name" value="ABC1_TM_dom"/>
</dbReference>
<keyword evidence="2" id="KW-0813">Transport</keyword>
<dbReference type="GO" id="GO:0016887">
    <property type="term" value="F:ATP hydrolysis activity"/>
    <property type="evidence" value="ECO:0007669"/>
    <property type="project" value="InterPro"/>
</dbReference>
<keyword evidence="14" id="KW-1185">Reference proteome</keyword>
<dbReference type="EMBL" id="FPBT01000003">
    <property type="protein sequence ID" value="SFU39296.1"/>
    <property type="molecule type" value="Genomic_DNA"/>
</dbReference>
<evidence type="ECO:0000256" key="9">
    <source>
        <dbReference type="SAM" id="MobiDB-lite"/>
    </source>
</evidence>
<dbReference type="OrthoDB" id="9762778at2"/>
<organism evidence="13 14">
    <name type="scientific">Eubacterium pyruvativorans</name>
    <dbReference type="NCBI Taxonomy" id="155865"/>
    <lineage>
        <taxon>Bacteria</taxon>
        <taxon>Bacillati</taxon>
        <taxon>Bacillota</taxon>
        <taxon>Clostridia</taxon>
        <taxon>Eubacteriales</taxon>
        <taxon>Eubacteriaceae</taxon>
        <taxon>Eubacterium</taxon>
    </lineage>
</organism>
<dbReference type="Gene3D" id="1.20.1560.10">
    <property type="entry name" value="ABC transporter type 1, transmembrane domain"/>
    <property type="match status" value="1"/>
</dbReference>
<feature type="transmembrane region" description="Helical" evidence="10">
    <location>
        <begin position="306"/>
        <end position="329"/>
    </location>
</feature>
<feature type="transmembrane region" description="Helical" evidence="10">
    <location>
        <begin position="402"/>
        <end position="425"/>
    </location>
</feature>
<keyword evidence="4 10" id="KW-0812">Transmembrane</keyword>
<evidence type="ECO:0000256" key="10">
    <source>
        <dbReference type="SAM" id="Phobius"/>
    </source>
</evidence>
<sequence>MRNLLRNLKPYWKTVILLIALLMVQAYCDMALPQYTQDIIDTGIQNKGIEHILPERQPADEYRAVQIFMTKGEKKEWQSIYEKSGTYYKLKVTDEKRLEKLDEKFMTPVVLTYQLGHTSVKNFKQTVKRSLKQNGFGAAGSSGANGTAGSSGAVAGNGTAGRSSFAAGTRGSAMTPARQKAMAEAREKAQKKAQEEMLKKIDAMSLSEMEKTFHMDIRSFRAKDENGRMKTYVDMRSIMGDMIRKGTMDDAQIRKAKRQMQKTIDSVGSETLKAMGIRYAAECNKAAGINVNRMQKSYLWRCGGRMFAMALLMMLAASMVSFFASRVGANVGRDLRRGMFRNVMAYSNAEMDQFSTSSLITRCTNDVQQVQMVSTMMLRMVLYAPIMGVWGIVKVANTHAHMSWVILAGVGAIVFLVLILMALALPKFKIMQTLVDKLNGVSREILTGLPVIRAFGREKTEEERFDRANVELKKTQLFTNRVMTFMQPSMMLVMFSLSVLITWVAAHRINDGTMQVGAMTAFITYSMMIVMAFMMITVMSIILPRAGVAADRIHEVLMTETSIVEKADAEAVETKQGRIEFRHVGFRYPGAEDNVLTDIDFTAEPGQTTAIIGSTGSGKSTMVNLIPRFYDVTEGEILLDGRDIRDLKLASLREEIGFVPQKGILFSGTIASNLRFGRPDATDEEIRRAAEIAQASEFIDEKEEGYDSYIAQGGNNVSGGQKQRLSIARAIAKKPALFVFDDSFSALDMKTDAKLRKVLAEEEKQATKIIVAQRISTILHAEQIIVLDEGRIVGKGTHEELMRSCEVYREIAQSQLSKSELEAV</sequence>
<evidence type="ECO:0000259" key="11">
    <source>
        <dbReference type="PROSITE" id="PS50893"/>
    </source>
</evidence>
<evidence type="ECO:0000256" key="7">
    <source>
        <dbReference type="ARBA" id="ARBA00022989"/>
    </source>
</evidence>
<evidence type="ECO:0000259" key="12">
    <source>
        <dbReference type="PROSITE" id="PS50929"/>
    </source>
</evidence>
<feature type="region of interest" description="Disordered" evidence="9">
    <location>
        <begin position="162"/>
        <end position="181"/>
    </location>
</feature>
<dbReference type="Proteomes" id="UP000198817">
    <property type="component" value="Unassembled WGS sequence"/>
</dbReference>
<feature type="transmembrane region" description="Helical" evidence="10">
    <location>
        <begin position="482"/>
        <end position="506"/>
    </location>
</feature>
<keyword evidence="8 10" id="KW-0472">Membrane</keyword>
<dbReference type="CDD" id="cd18548">
    <property type="entry name" value="ABC_6TM_Tm287_like"/>
    <property type="match status" value="1"/>
</dbReference>
<dbReference type="AlphaFoldDB" id="A0A1I7FTG1"/>
<dbReference type="RefSeq" id="WP_090470217.1">
    <property type="nucleotide sequence ID" value="NZ_FOWF01000003.1"/>
</dbReference>
<feature type="transmembrane region" description="Helical" evidence="10">
    <location>
        <begin position="377"/>
        <end position="396"/>
    </location>
</feature>
<evidence type="ECO:0000256" key="6">
    <source>
        <dbReference type="ARBA" id="ARBA00022840"/>
    </source>
</evidence>